<sequence>MAGQDAVMKALTRALSDGAFDVLGVRGVELQEPLPTELPAHTLRIDKAWRMRDGRIFHLEFQSTREPTLHRFFEYDVRLARAYKADVRTVVLYHSGVTSAPEELNIGVAMYRVENVYLSKLDGDEALAAVETHLQAGMWEPGDRLRLALAMNMNVHDEARAFERVLALIPAVPDETERDLVTSAILALGDQTLNDVQRALLRRELRKVSKIAQELYQEGRQEGRQEGAEHKAREVARNLLAEGVRIEVIAKATGLSREEIEALRQQTS</sequence>
<dbReference type="Proteomes" id="UP000637695">
    <property type="component" value="Unassembled WGS sequence"/>
</dbReference>
<reference evidence="1" key="1">
    <citation type="journal article" date="2014" name="Int. J. Syst. Evol. Microbiol.">
        <title>Complete genome sequence of Corynebacterium casei LMG S-19264T (=DSM 44701T), isolated from a smear-ripened cheese.</title>
        <authorList>
            <consortium name="US DOE Joint Genome Institute (JGI-PGF)"/>
            <person name="Walter F."/>
            <person name="Albersmeier A."/>
            <person name="Kalinowski J."/>
            <person name="Ruckert C."/>
        </authorList>
    </citation>
    <scope>NUCLEOTIDE SEQUENCE</scope>
    <source>
        <strain evidence="1">JCM 18487</strain>
    </source>
</reference>
<dbReference type="AlphaFoldDB" id="A0A917K5E1"/>
<dbReference type="EMBL" id="BMOY01000009">
    <property type="protein sequence ID" value="GGJ01661.1"/>
    <property type="molecule type" value="Genomic_DNA"/>
</dbReference>
<keyword evidence="2" id="KW-1185">Reference proteome</keyword>
<dbReference type="PANTHER" id="PTHR34613:SF1">
    <property type="entry name" value="SLL6017 PROTEIN"/>
    <property type="match status" value="1"/>
</dbReference>
<evidence type="ECO:0000313" key="2">
    <source>
        <dbReference type="Proteomes" id="UP000637695"/>
    </source>
</evidence>
<accession>A0A917K5E1</accession>
<organism evidence="1 2">
    <name type="scientific">Alicyclobacillus cellulosilyticus</name>
    <dbReference type="NCBI Taxonomy" id="1003997"/>
    <lineage>
        <taxon>Bacteria</taxon>
        <taxon>Bacillati</taxon>
        <taxon>Bacillota</taxon>
        <taxon>Bacilli</taxon>
        <taxon>Bacillales</taxon>
        <taxon>Alicyclobacillaceae</taxon>
        <taxon>Alicyclobacillus</taxon>
    </lineage>
</organism>
<reference evidence="1" key="2">
    <citation type="submission" date="2020-09" db="EMBL/GenBank/DDBJ databases">
        <authorList>
            <person name="Sun Q."/>
            <person name="Ohkuma M."/>
        </authorList>
    </citation>
    <scope>NUCLEOTIDE SEQUENCE</scope>
    <source>
        <strain evidence="1">JCM 18487</strain>
    </source>
</reference>
<protein>
    <submittedName>
        <fullName evidence="1">Uncharacterized protein</fullName>
    </submittedName>
</protein>
<evidence type="ECO:0000313" key="1">
    <source>
        <dbReference type="EMBL" id="GGJ01661.1"/>
    </source>
</evidence>
<name>A0A917K5E1_9BACL</name>
<comment type="caution">
    <text evidence="1">The sequence shown here is derived from an EMBL/GenBank/DDBJ whole genome shotgun (WGS) entry which is preliminary data.</text>
</comment>
<proteinExistence type="predicted"/>
<gene>
    <name evidence="1" type="ORF">GCM10010885_08580</name>
</gene>
<dbReference type="PANTHER" id="PTHR34613">
    <property type="entry name" value="SLL0800 PROTEIN"/>
    <property type="match status" value="1"/>
</dbReference>